<dbReference type="EMBL" id="PKPP01013167">
    <property type="protein sequence ID" value="PWA41317.1"/>
    <property type="molecule type" value="Genomic_DNA"/>
</dbReference>
<name>A0A2U1L3G5_ARTAN</name>
<dbReference type="AlphaFoldDB" id="A0A2U1L3G5"/>
<evidence type="ECO:0000313" key="3">
    <source>
        <dbReference type="Proteomes" id="UP000245207"/>
    </source>
</evidence>
<organism evidence="2 3">
    <name type="scientific">Artemisia annua</name>
    <name type="common">Sweet wormwood</name>
    <dbReference type="NCBI Taxonomy" id="35608"/>
    <lineage>
        <taxon>Eukaryota</taxon>
        <taxon>Viridiplantae</taxon>
        <taxon>Streptophyta</taxon>
        <taxon>Embryophyta</taxon>
        <taxon>Tracheophyta</taxon>
        <taxon>Spermatophyta</taxon>
        <taxon>Magnoliopsida</taxon>
        <taxon>eudicotyledons</taxon>
        <taxon>Gunneridae</taxon>
        <taxon>Pentapetalae</taxon>
        <taxon>asterids</taxon>
        <taxon>campanulids</taxon>
        <taxon>Asterales</taxon>
        <taxon>Asteraceae</taxon>
        <taxon>Asteroideae</taxon>
        <taxon>Anthemideae</taxon>
        <taxon>Artemisiinae</taxon>
        <taxon>Artemisia</taxon>
    </lineage>
</organism>
<keyword evidence="3" id="KW-1185">Reference proteome</keyword>
<comment type="caution">
    <text evidence="2">The sequence shown here is derived from an EMBL/GenBank/DDBJ whole genome shotgun (WGS) entry which is preliminary data.</text>
</comment>
<evidence type="ECO:0000313" key="2">
    <source>
        <dbReference type="EMBL" id="PWA43520.1"/>
    </source>
</evidence>
<dbReference type="OrthoDB" id="784962at2759"/>
<dbReference type="Proteomes" id="UP000245207">
    <property type="component" value="Unassembled WGS sequence"/>
</dbReference>
<evidence type="ECO:0000313" key="1">
    <source>
        <dbReference type="EMBL" id="PWA41317.1"/>
    </source>
</evidence>
<dbReference type="EMBL" id="PKPP01011782">
    <property type="protein sequence ID" value="PWA43520.1"/>
    <property type="molecule type" value="Genomic_DNA"/>
</dbReference>
<reference evidence="2 3" key="1">
    <citation type="journal article" date="2018" name="Mol. Plant">
        <title>The genome of Artemisia annua provides insight into the evolution of Asteraceae family and artemisinin biosynthesis.</title>
        <authorList>
            <person name="Shen Q."/>
            <person name="Zhang L."/>
            <person name="Liao Z."/>
            <person name="Wang S."/>
            <person name="Yan T."/>
            <person name="Shi P."/>
            <person name="Liu M."/>
            <person name="Fu X."/>
            <person name="Pan Q."/>
            <person name="Wang Y."/>
            <person name="Lv Z."/>
            <person name="Lu X."/>
            <person name="Zhang F."/>
            <person name="Jiang W."/>
            <person name="Ma Y."/>
            <person name="Chen M."/>
            <person name="Hao X."/>
            <person name="Li L."/>
            <person name="Tang Y."/>
            <person name="Lv G."/>
            <person name="Zhou Y."/>
            <person name="Sun X."/>
            <person name="Brodelius P.E."/>
            <person name="Rose J.K.C."/>
            <person name="Tang K."/>
        </authorList>
    </citation>
    <scope>NUCLEOTIDE SEQUENCE [LARGE SCALE GENOMIC DNA]</scope>
    <source>
        <strain evidence="3">cv. Huhao1</strain>
        <tissue evidence="2">Leaf</tissue>
    </source>
</reference>
<protein>
    <submittedName>
        <fullName evidence="2">PHD finger family protein</fullName>
    </submittedName>
</protein>
<dbReference type="STRING" id="35608.A0A2U1L3G5"/>
<gene>
    <name evidence="2" type="ORF">CTI12_AA537580</name>
    <name evidence="1" type="ORF">CTI12_AA554850</name>
</gene>
<sequence length="137" mass="16259">MVLLVIVRPASIWKKRSPSDTGIDFRLHNILMKNKPNGHLLAPRCQLCAQRYTKDLMYICCEKCKIDVVGYGYLFTEPEERNKLESRRAALEKSVRGRYMDTEILILTLMMTLIWNRILLQPLTRWRPEMFKKKILM</sequence>
<accession>A0A2U1L3G5</accession>
<proteinExistence type="predicted"/>